<dbReference type="EMBL" id="JAPUUL010001500">
    <property type="protein sequence ID" value="KAJ8127242.1"/>
    <property type="molecule type" value="Genomic_DNA"/>
</dbReference>
<organism evidence="1 2">
    <name type="scientific">Lasiodiplodia mahajangana</name>
    <dbReference type="NCBI Taxonomy" id="1108764"/>
    <lineage>
        <taxon>Eukaryota</taxon>
        <taxon>Fungi</taxon>
        <taxon>Dikarya</taxon>
        <taxon>Ascomycota</taxon>
        <taxon>Pezizomycotina</taxon>
        <taxon>Dothideomycetes</taxon>
        <taxon>Dothideomycetes incertae sedis</taxon>
        <taxon>Botryosphaeriales</taxon>
        <taxon>Botryosphaeriaceae</taxon>
        <taxon>Lasiodiplodia</taxon>
    </lineage>
</organism>
<sequence length="615" mass="68862">MAGSLPVNLDEWKLPTEILLNETRHPFSASSIEIWTRDKEKLGRGGFGEVWKETTNSTLGENRAQVRAVKRIQKTEKSTPELQNLVRLSTKEYNGPDHLQHFVEFYGWFEDPHHIYISMEYISHHDLQHHIEQRHENGEGFEESEGALIVAEISKALKFMHDSSVVHRDLKPANVLIHKPAPEWKIKLADFGISKDIKVRNSSRQFRLPELRTKAGTDGYMAPEVADTNREKPYTNAVDIWSLGAVTYCIHTGKPPFPDIWAVARYIDRKGVFPLDPLMNFSGKLVIFILQLMEVASDRRPNINKVLEHEWLKPGGKIYKLDPGEWSREASGEWEESSEASVEELKNSILPEGPSRPSSPSVPSYIATDTPQPPPSPSRKPLNSLLKIPHAAPNHPGIVAEGYMATPPLRPSSSPAGDVERDFPPALVMDSKATTYMAESFRRLHNIDHKDSTSQAHLMAQPKLDQPGKAPEKPPLVRYGDSGYSTASASSVPPHHKDEDIPPQTEPIKTPEESPRLYEGWDQFLKVAQNLSQAPAKPPVIPEESRVRVHTDEHHINISSGTKLPQAEHIPLIDFGDSNTPSVNNPPSGGIAEPPVYGPLLPHQLDLLGHNPWRN</sequence>
<name>A0ACC2JIW5_9PEZI</name>
<accession>A0ACC2JIW5</accession>
<gene>
    <name evidence="1" type="ORF">O1611_g6393</name>
</gene>
<reference evidence="1" key="1">
    <citation type="submission" date="2022-12" db="EMBL/GenBank/DDBJ databases">
        <title>Genome Sequence of Lasiodiplodia mahajangana.</title>
        <authorList>
            <person name="Buettner E."/>
        </authorList>
    </citation>
    <scope>NUCLEOTIDE SEQUENCE</scope>
    <source>
        <strain evidence="1">VT137</strain>
    </source>
</reference>
<comment type="caution">
    <text evidence="1">The sequence shown here is derived from an EMBL/GenBank/DDBJ whole genome shotgun (WGS) entry which is preliminary data.</text>
</comment>
<evidence type="ECO:0000313" key="2">
    <source>
        <dbReference type="Proteomes" id="UP001153332"/>
    </source>
</evidence>
<proteinExistence type="predicted"/>
<evidence type="ECO:0000313" key="1">
    <source>
        <dbReference type="EMBL" id="KAJ8127242.1"/>
    </source>
</evidence>
<dbReference type="Proteomes" id="UP001153332">
    <property type="component" value="Unassembled WGS sequence"/>
</dbReference>
<protein>
    <submittedName>
        <fullName evidence="1">Uncharacterized protein</fullName>
    </submittedName>
</protein>
<keyword evidence="2" id="KW-1185">Reference proteome</keyword>